<evidence type="ECO:0000256" key="6">
    <source>
        <dbReference type="SAM" id="Phobius"/>
    </source>
</evidence>
<feature type="transmembrane region" description="Helical" evidence="6">
    <location>
        <begin position="376"/>
        <end position="395"/>
    </location>
</feature>
<evidence type="ECO:0000256" key="1">
    <source>
        <dbReference type="ARBA" id="ARBA00004651"/>
    </source>
</evidence>
<evidence type="ECO:0000256" key="4">
    <source>
        <dbReference type="ARBA" id="ARBA00022989"/>
    </source>
</evidence>
<feature type="transmembrane region" description="Helical" evidence="6">
    <location>
        <begin position="241"/>
        <end position="258"/>
    </location>
</feature>
<feature type="transmembrane region" description="Helical" evidence="6">
    <location>
        <begin position="270"/>
        <end position="289"/>
    </location>
</feature>
<evidence type="ECO:0000256" key="3">
    <source>
        <dbReference type="ARBA" id="ARBA00022692"/>
    </source>
</evidence>
<keyword evidence="8" id="KW-1185">Reference proteome</keyword>
<proteinExistence type="predicted"/>
<comment type="caution">
    <text evidence="7">The sequence shown here is derived from an EMBL/GenBank/DDBJ whole genome shotgun (WGS) entry which is preliminary data.</text>
</comment>
<evidence type="ECO:0008006" key="9">
    <source>
        <dbReference type="Google" id="ProtNLM"/>
    </source>
</evidence>
<protein>
    <recommendedName>
        <fullName evidence="9">Polysaccharide biosynthesis protein</fullName>
    </recommendedName>
</protein>
<accession>A0A369QV75</accession>
<sequence length="429" mass="47173">MKALVQSIYTNPKYARAIEWGRLLAITGGAQSLVQAISFVSGILVIRLLSTQEYAIYTLANTMLGTMTILADGGISTGVMGLGGKVWQDRERLGTVLATGLDLRRKFAAGSLLIAMPISIYLLLHNGASWLTTILIVASLVLAFFAALSDSILEIVPKLHQEVVSLQKNQIQVGLARVVLSGLTLFIFPWAFVAILASGIPRIYGNIQLRKVTFQFVTEAKPDLDISSKILSLVRKTMPGLIYYCVSSQLTIWLLSILGNTASIAQIGALGRISILLNILGVVFSTILVPRFARTSEGNKNLSKKFLHLLMLFIGLCILFISSIYFFSAEILWVLGSNYTNMNFELVLFIIGSCVFACAGFIYSLTSSRGFVLSPYIYITFSVLAIIIGIIIFDVSSLTGILYYNIFVSGVQLSMYTLYAYFKIIKFKY</sequence>
<dbReference type="PANTHER" id="PTHR30250:SF11">
    <property type="entry name" value="O-ANTIGEN TRANSPORTER-RELATED"/>
    <property type="match status" value="1"/>
</dbReference>
<dbReference type="GO" id="GO:0005886">
    <property type="term" value="C:plasma membrane"/>
    <property type="evidence" value="ECO:0007669"/>
    <property type="project" value="UniProtKB-SubCell"/>
</dbReference>
<feature type="transmembrane region" description="Helical" evidence="6">
    <location>
        <begin position="346"/>
        <end position="364"/>
    </location>
</feature>
<keyword evidence="2" id="KW-1003">Cell membrane</keyword>
<keyword evidence="5 6" id="KW-0472">Membrane</keyword>
<dbReference type="RefSeq" id="WP_115375744.1">
    <property type="nucleotide sequence ID" value="NZ_QASA01000001.1"/>
</dbReference>
<feature type="transmembrane region" description="Helical" evidence="6">
    <location>
        <begin position="69"/>
        <end position="87"/>
    </location>
</feature>
<dbReference type="AlphaFoldDB" id="A0A369QV75"/>
<evidence type="ECO:0000313" key="7">
    <source>
        <dbReference type="EMBL" id="RDC66088.1"/>
    </source>
</evidence>
<reference evidence="7 8" key="1">
    <citation type="submission" date="2018-04" db="EMBL/GenBank/DDBJ databases">
        <title>Adhaeribacter sp. HMF7616 genome sequencing and assembly.</title>
        <authorList>
            <person name="Kang H."/>
            <person name="Kang J."/>
            <person name="Cha I."/>
            <person name="Kim H."/>
            <person name="Joh K."/>
        </authorList>
    </citation>
    <scope>NUCLEOTIDE SEQUENCE [LARGE SCALE GENOMIC DNA]</scope>
    <source>
        <strain evidence="7 8">HMF7616</strain>
    </source>
</reference>
<name>A0A369QV75_9BACT</name>
<feature type="transmembrane region" description="Helical" evidence="6">
    <location>
        <begin position="23"/>
        <end position="49"/>
    </location>
</feature>
<dbReference type="OrthoDB" id="846354at2"/>
<feature type="transmembrane region" description="Helical" evidence="6">
    <location>
        <begin position="130"/>
        <end position="153"/>
    </location>
</feature>
<keyword evidence="4 6" id="KW-1133">Transmembrane helix</keyword>
<evidence type="ECO:0000313" key="8">
    <source>
        <dbReference type="Proteomes" id="UP000253919"/>
    </source>
</evidence>
<feature type="transmembrane region" description="Helical" evidence="6">
    <location>
        <begin position="107"/>
        <end position="124"/>
    </location>
</feature>
<organism evidence="7 8">
    <name type="scientific">Adhaeribacter pallidiroseus</name>
    <dbReference type="NCBI Taxonomy" id="2072847"/>
    <lineage>
        <taxon>Bacteria</taxon>
        <taxon>Pseudomonadati</taxon>
        <taxon>Bacteroidota</taxon>
        <taxon>Cytophagia</taxon>
        <taxon>Cytophagales</taxon>
        <taxon>Hymenobacteraceae</taxon>
        <taxon>Adhaeribacter</taxon>
    </lineage>
</organism>
<dbReference type="EMBL" id="QASA01000001">
    <property type="protein sequence ID" value="RDC66088.1"/>
    <property type="molecule type" value="Genomic_DNA"/>
</dbReference>
<evidence type="ECO:0000256" key="5">
    <source>
        <dbReference type="ARBA" id="ARBA00023136"/>
    </source>
</evidence>
<feature type="transmembrane region" description="Helical" evidence="6">
    <location>
        <begin position="174"/>
        <end position="200"/>
    </location>
</feature>
<dbReference type="InterPro" id="IPR050833">
    <property type="entry name" value="Poly_Biosynth_Transport"/>
</dbReference>
<feature type="transmembrane region" description="Helical" evidence="6">
    <location>
        <begin position="402"/>
        <end position="422"/>
    </location>
</feature>
<dbReference type="Proteomes" id="UP000253919">
    <property type="component" value="Unassembled WGS sequence"/>
</dbReference>
<keyword evidence="3 6" id="KW-0812">Transmembrane</keyword>
<comment type="subcellular location">
    <subcellularLocation>
        <location evidence="1">Cell membrane</location>
        <topology evidence="1">Multi-pass membrane protein</topology>
    </subcellularLocation>
</comment>
<evidence type="ECO:0000256" key="2">
    <source>
        <dbReference type="ARBA" id="ARBA00022475"/>
    </source>
</evidence>
<dbReference type="PANTHER" id="PTHR30250">
    <property type="entry name" value="PST FAMILY PREDICTED COLANIC ACID TRANSPORTER"/>
    <property type="match status" value="1"/>
</dbReference>
<feature type="transmembrane region" description="Helical" evidence="6">
    <location>
        <begin position="309"/>
        <end position="334"/>
    </location>
</feature>
<gene>
    <name evidence="7" type="ORF">AHMF7616_04719</name>
</gene>